<gene>
    <name evidence="3" type="ORF">EVOR1521_LOCUS14526</name>
</gene>
<proteinExistence type="predicted"/>
<dbReference type="AlphaFoldDB" id="A0AA36IJ29"/>
<protein>
    <submittedName>
        <fullName evidence="3">Uncharacterized protein</fullName>
    </submittedName>
</protein>
<dbReference type="Proteomes" id="UP001178507">
    <property type="component" value="Unassembled WGS sequence"/>
</dbReference>
<dbReference type="InterPro" id="IPR032675">
    <property type="entry name" value="LRR_dom_sf"/>
</dbReference>
<keyword evidence="2" id="KW-0732">Signal</keyword>
<dbReference type="SUPFAM" id="SSF52058">
    <property type="entry name" value="L domain-like"/>
    <property type="match status" value="1"/>
</dbReference>
<name>A0AA36IJ29_9DINO</name>
<evidence type="ECO:0000256" key="2">
    <source>
        <dbReference type="SAM" id="SignalP"/>
    </source>
</evidence>
<dbReference type="InterPro" id="IPR051848">
    <property type="entry name" value="PGIP"/>
</dbReference>
<feature type="signal peptide" evidence="2">
    <location>
        <begin position="1"/>
        <end position="30"/>
    </location>
</feature>
<evidence type="ECO:0000313" key="4">
    <source>
        <dbReference type="Proteomes" id="UP001178507"/>
    </source>
</evidence>
<dbReference type="PANTHER" id="PTHR48059">
    <property type="entry name" value="POLYGALACTURONASE INHIBITOR 1"/>
    <property type="match status" value="1"/>
</dbReference>
<accession>A0AA36IJ29</accession>
<dbReference type="EMBL" id="CAUJNA010001745">
    <property type="protein sequence ID" value="CAJ1388723.1"/>
    <property type="molecule type" value="Genomic_DNA"/>
</dbReference>
<comment type="subcellular location">
    <subcellularLocation>
        <location evidence="1">Cell envelope</location>
    </subcellularLocation>
</comment>
<feature type="chain" id="PRO_5041452636" evidence="2">
    <location>
        <begin position="31"/>
        <end position="209"/>
    </location>
</feature>
<evidence type="ECO:0000256" key="1">
    <source>
        <dbReference type="ARBA" id="ARBA00004196"/>
    </source>
</evidence>
<keyword evidence="4" id="KW-1185">Reference proteome</keyword>
<dbReference type="Gene3D" id="3.80.10.10">
    <property type="entry name" value="Ribonuclease Inhibitor"/>
    <property type="match status" value="1"/>
</dbReference>
<reference evidence="3" key="1">
    <citation type="submission" date="2023-08" db="EMBL/GenBank/DDBJ databases">
        <authorList>
            <person name="Chen Y."/>
            <person name="Shah S."/>
            <person name="Dougan E. K."/>
            <person name="Thang M."/>
            <person name="Chan C."/>
        </authorList>
    </citation>
    <scope>NUCLEOTIDE SEQUENCE</scope>
</reference>
<feature type="non-terminal residue" evidence="3">
    <location>
        <position position="209"/>
    </location>
</feature>
<dbReference type="PANTHER" id="PTHR48059:SF30">
    <property type="entry name" value="OS06G0587000 PROTEIN"/>
    <property type="match status" value="1"/>
</dbReference>
<evidence type="ECO:0000313" key="3">
    <source>
        <dbReference type="EMBL" id="CAJ1388723.1"/>
    </source>
</evidence>
<organism evidence="3 4">
    <name type="scientific">Effrenium voratum</name>
    <dbReference type="NCBI Taxonomy" id="2562239"/>
    <lineage>
        <taxon>Eukaryota</taxon>
        <taxon>Sar</taxon>
        <taxon>Alveolata</taxon>
        <taxon>Dinophyceae</taxon>
        <taxon>Suessiales</taxon>
        <taxon>Symbiodiniaceae</taxon>
        <taxon>Effrenium</taxon>
    </lineage>
</organism>
<feature type="non-terminal residue" evidence="3">
    <location>
        <position position="1"/>
    </location>
</feature>
<sequence>SEQCFPFYRTVPCDAMRGLLLAWCALLVGGARPSMQANSLNADTRPNAFRCPNNELARTALQKLGLESDKLPEDLCTHPSVGCEDCRVVRLELKAWLNGTMEAFQAVDSVSPFTALRRLSLKGSALSGDLRSLVNLTALEVMDLSGTAVSGNITSLSGLRKLISLQLKKTQVEGDVGSLSPLTALRWLTLAKSGVSGDVQSLATLTALE</sequence>
<comment type="caution">
    <text evidence="3">The sequence shown here is derived from an EMBL/GenBank/DDBJ whole genome shotgun (WGS) entry which is preliminary data.</text>
</comment>